<evidence type="ECO:0000313" key="2">
    <source>
        <dbReference type="Proteomes" id="UP000534294"/>
    </source>
</evidence>
<reference evidence="1 2" key="1">
    <citation type="submission" date="2020-08" db="EMBL/GenBank/DDBJ databases">
        <title>Genomic Encyclopedia of Type Strains, Phase IV (KMG-IV): sequencing the most valuable type-strain genomes for metagenomic binning, comparative biology and taxonomic classification.</title>
        <authorList>
            <person name="Goeker M."/>
        </authorList>
    </citation>
    <scope>NUCLEOTIDE SEQUENCE [LARGE SCALE GENOMIC DNA]</scope>
    <source>
        <strain evidence="1 2">DSM 12251</strain>
    </source>
</reference>
<evidence type="ECO:0000313" key="1">
    <source>
        <dbReference type="EMBL" id="MBB5036756.1"/>
    </source>
</evidence>
<name>A0A7W8DPB7_9BACT</name>
<dbReference type="EMBL" id="JACHIF010000001">
    <property type="protein sequence ID" value="MBB5036756.1"/>
    <property type="molecule type" value="Genomic_DNA"/>
</dbReference>
<keyword evidence="2" id="KW-1185">Reference proteome</keyword>
<dbReference type="AlphaFoldDB" id="A0A7W8DPB7"/>
<sequence length="116" mass="12696">MQIQVGDADLARCLASKDLLLHAYGAEKGVVLMRRLSELRALKCLGDLRFLSHVRTRESGKAGAKQVAVSVHDGLSLVIQTVQDEIENNKPDWATVTEITILKITSSKSAPRLTKT</sequence>
<gene>
    <name evidence="1" type="ORF">HNQ64_000990</name>
</gene>
<accession>A0A7W8DPB7</accession>
<comment type="caution">
    <text evidence="1">The sequence shown here is derived from an EMBL/GenBank/DDBJ whole genome shotgun (WGS) entry which is preliminary data.</text>
</comment>
<dbReference type="Proteomes" id="UP000534294">
    <property type="component" value="Unassembled WGS sequence"/>
</dbReference>
<protein>
    <submittedName>
        <fullName evidence="1">Uncharacterized protein</fullName>
    </submittedName>
</protein>
<proteinExistence type="predicted"/>
<organism evidence="1 2">
    <name type="scientific">Prosthecobacter dejongeii</name>
    <dbReference type="NCBI Taxonomy" id="48465"/>
    <lineage>
        <taxon>Bacteria</taxon>
        <taxon>Pseudomonadati</taxon>
        <taxon>Verrucomicrobiota</taxon>
        <taxon>Verrucomicrobiia</taxon>
        <taxon>Verrucomicrobiales</taxon>
        <taxon>Verrucomicrobiaceae</taxon>
        <taxon>Prosthecobacter</taxon>
    </lineage>
</organism>